<evidence type="ECO:0000313" key="3">
    <source>
        <dbReference type="Proteomes" id="UP001211065"/>
    </source>
</evidence>
<reference evidence="2" key="1">
    <citation type="submission" date="2020-05" db="EMBL/GenBank/DDBJ databases">
        <title>Phylogenomic resolution of chytrid fungi.</title>
        <authorList>
            <person name="Stajich J.E."/>
            <person name="Amses K."/>
            <person name="Simmons R."/>
            <person name="Seto K."/>
            <person name="Myers J."/>
            <person name="Bonds A."/>
            <person name="Quandt C.A."/>
            <person name="Barry K."/>
            <person name="Liu P."/>
            <person name="Grigoriev I."/>
            <person name="Longcore J.E."/>
            <person name="James T.Y."/>
        </authorList>
    </citation>
    <scope>NUCLEOTIDE SEQUENCE</scope>
    <source>
        <strain evidence="2">JEL0476</strain>
    </source>
</reference>
<proteinExistence type="predicted"/>
<name>A0AAD5XUK9_9FUNG</name>
<comment type="caution">
    <text evidence="2">The sequence shown here is derived from an EMBL/GenBank/DDBJ whole genome shotgun (WGS) entry which is preliminary data.</text>
</comment>
<sequence>MYVNKENNTQLNNVNVNSKKAMIKQVLVKKQSFKENALANNKKKSNTNESKENPIKFQSKLNKTTASQSEYNISHTPVNKNSATLKDITKSNLNNATRTPFQQKNLNSLKSTSKVPLTNKSIDHKLKSEDIEIEHIPTKNTNYTPTVETMYPVNLKYNPKLNFIPFYDKKLTDYCKSIGNKPDDPLLGFEEYSNIENENDIFDVLSDLKPLIYTEIVLDSPIF</sequence>
<gene>
    <name evidence="2" type="ORF">HK099_005923</name>
</gene>
<dbReference type="AlphaFoldDB" id="A0AAD5XUK9"/>
<protein>
    <submittedName>
        <fullName evidence="2">Uncharacterized protein</fullName>
    </submittedName>
</protein>
<organism evidence="2 3">
    <name type="scientific">Clydaea vesicula</name>
    <dbReference type="NCBI Taxonomy" id="447962"/>
    <lineage>
        <taxon>Eukaryota</taxon>
        <taxon>Fungi</taxon>
        <taxon>Fungi incertae sedis</taxon>
        <taxon>Chytridiomycota</taxon>
        <taxon>Chytridiomycota incertae sedis</taxon>
        <taxon>Chytridiomycetes</taxon>
        <taxon>Lobulomycetales</taxon>
        <taxon>Lobulomycetaceae</taxon>
        <taxon>Clydaea</taxon>
    </lineage>
</organism>
<accession>A0AAD5XUK9</accession>
<dbReference type="EMBL" id="JADGJW010000486">
    <property type="protein sequence ID" value="KAJ3216292.1"/>
    <property type="molecule type" value="Genomic_DNA"/>
</dbReference>
<keyword evidence="3" id="KW-1185">Reference proteome</keyword>
<feature type="region of interest" description="Disordered" evidence="1">
    <location>
        <begin position="35"/>
        <end position="56"/>
    </location>
</feature>
<dbReference type="Proteomes" id="UP001211065">
    <property type="component" value="Unassembled WGS sequence"/>
</dbReference>
<evidence type="ECO:0000313" key="2">
    <source>
        <dbReference type="EMBL" id="KAJ3216292.1"/>
    </source>
</evidence>
<evidence type="ECO:0000256" key="1">
    <source>
        <dbReference type="SAM" id="MobiDB-lite"/>
    </source>
</evidence>